<feature type="compositionally biased region" description="Basic residues" evidence="5">
    <location>
        <begin position="112"/>
        <end position="121"/>
    </location>
</feature>
<dbReference type="PROSITE" id="PS50850">
    <property type="entry name" value="MFS"/>
    <property type="match status" value="1"/>
</dbReference>
<dbReference type="EMBL" id="JAKLMC020000067">
    <property type="protein sequence ID" value="KAK5947793.1"/>
    <property type="molecule type" value="Genomic_DNA"/>
</dbReference>
<evidence type="ECO:0000256" key="5">
    <source>
        <dbReference type="SAM" id="MobiDB-lite"/>
    </source>
</evidence>
<feature type="region of interest" description="Disordered" evidence="5">
    <location>
        <begin position="1"/>
        <end position="39"/>
    </location>
</feature>
<dbReference type="PANTHER" id="PTHR23501:SF67">
    <property type="entry name" value="MFS MULTIDRUG EFFLUX TRANSPORTER (EUROFUNG)"/>
    <property type="match status" value="1"/>
</dbReference>
<feature type="region of interest" description="Disordered" evidence="5">
    <location>
        <begin position="57"/>
        <end position="132"/>
    </location>
</feature>
<feature type="domain" description="Major facilitator superfamily (MFS) profile" evidence="7">
    <location>
        <begin position="156"/>
        <end position="592"/>
    </location>
</feature>
<feature type="transmembrane region" description="Helical" evidence="6">
    <location>
        <begin position="246"/>
        <end position="267"/>
    </location>
</feature>
<reference evidence="8 9" key="1">
    <citation type="submission" date="2022-12" db="EMBL/GenBank/DDBJ databases">
        <title>Genomic features and morphological characterization of a novel Knufia sp. strain isolated from spacecraft assembly facility.</title>
        <authorList>
            <person name="Teixeira M."/>
            <person name="Chander A.M."/>
            <person name="Stajich J.E."/>
            <person name="Venkateswaran K."/>
        </authorList>
    </citation>
    <scope>NUCLEOTIDE SEQUENCE [LARGE SCALE GENOMIC DNA]</scope>
    <source>
        <strain evidence="8 9">FJI-L2-BK-P2</strain>
    </source>
</reference>
<dbReference type="Pfam" id="PF07690">
    <property type="entry name" value="MFS_1"/>
    <property type="match status" value="1"/>
</dbReference>
<feature type="transmembrane region" description="Helical" evidence="6">
    <location>
        <begin position="554"/>
        <end position="580"/>
    </location>
</feature>
<feature type="transmembrane region" description="Helical" evidence="6">
    <location>
        <begin position="153"/>
        <end position="173"/>
    </location>
</feature>
<evidence type="ECO:0000256" key="6">
    <source>
        <dbReference type="SAM" id="Phobius"/>
    </source>
</evidence>
<keyword evidence="9" id="KW-1185">Reference proteome</keyword>
<comment type="subcellular location">
    <subcellularLocation>
        <location evidence="1">Membrane</location>
        <topology evidence="1">Multi-pass membrane protein</topology>
    </subcellularLocation>
</comment>
<dbReference type="GO" id="GO:0000329">
    <property type="term" value="C:fungal-type vacuole membrane"/>
    <property type="evidence" value="ECO:0007669"/>
    <property type="project" value="TreeGrafter"/>
</dbReference>
<protein>
    <recommendedName>
        <fullName evidence="7">Major facilitator superfamily (MFS) profile domain-containing protein</fullName>
    </recommendedName>
</protein>
<feature type="transmembrane region" description="Helical" evidence="6">
    <location>
        <begin position="487"/>
        <end position="506"/>
    </location>
</feature>
<keyword evidence="3 6" id="KW-1133">Transmembrane helix</keyword>
<dbReference type="PANTHER" id="PTHR23501">
    <property type="entry name" value="MAJOR FACILITATOR SUPERFAMILY"/>
    <property type="match status" value="1"/>
</dbReference>
<evidence type="ECO:0000256" key="1">
    <source>
        <dbReference type="ARBA" id="ARBA00004141"/>
    </source>
</evidence>
<keyword evidence="2 6" id="KW-0812">Transmembrane</keyword>
<gene>
    <name evidence="8" type="ORF">OHC33_011188</name>
</gene>
<feature type="transmembrane region" description="Helical" evidence="6">
    <location>
        <begin position="423"/>
        <end position="446"/>
    </location>
</feature>
<dbReference type="AlphaFoldDB" id="A0AAN8E8A1"/>
<sequence length="592" mass="63029">MVHENSPLLGSRADGYGPYDPAREDVESSSFDEEGSASDTASLNELLSRFSMTAGSLGVDGGMRGLPMGLRRGSISSSRPQLSQGTGPRFSTSTRRGTYADDPDVHETSTQHPRRQSHRKLSAATVENVDEGTDGPKLYEEGAFLGGLSRARFWGAFSSILLVYFIACFDSTLMASSHPVITSYFHASNSASWLSTAFLLSSTALQPLFGRVSDTFGRRTPFLCSIVVFAAGTFWCAAARSIFSFILARAACGFGAGGAMTMGAIINSDMVPLHIRGKYQALLNIAFGVGSSSGAALGGFLADALGWRWEFGIQVPAIMLALAVAWLTVPGDLGPCLAEREGTGLLRTLRGFDVTGSAAQASSVTLLVVALNLGGNIFPWTHPLIICSLIASLLCAIILIIAERQAKLPVMPLAFLSSTPRGNLVFSHFFTSMTMNTILFNLPLYFQGVLLDDATQSGLRLVLPFVFNMTAGFSTGYIITWTRKLKPTLLCGGCLVVVGSVMLCLLNRELPSWAYTLIIAVSSMGQGLSYPSVSLSMLATSTPEDLAVASSTLILWRSLGTVVGVAASSVVVQNGLVYYLEHFMAGPEKNES</sequence>
<evidence type="ECO:0000256" key="2">
    <source>
        <dbReference type="ARBA" id="ARBA00022692"/>
    </source>
</evidence>
<organism evidence="8 9">
    <name type="scientific">Knufia fluminis</name>
    <dbReference type="NCBI Taxonomy" id="191047"/>
    <lineage>
        <taxon>Eukaryota</taxon>
        <taxon>Fungi</taxon>
        <taxon>Dikarya</taxon>
        <taxon>Ascomycota</taxon>
        <taxon>Pezizomycotina</taxon>
        <taxon>Eurotiomycetes</taxon>
        <taxon>Chaetothyriomycetidae</taxon>
        <taxon>Chaetothyriales</taxon>
        <taxon>Trichomeriaceae</taxon>
        <taxon>Knufia</taxon>
    </lineage>
</organism>
<feature type="transmembrane region" description="Helical" evidence="6">
    <location>
        <begin position="380"/>
        <end position="402"/>
    </location>
</feature>
<dbReference type="SUPFAM" id="SSF103473">
    <property type="entry name" value="MFS general substrate transporter"/>
    <property type="match status" value="1"/>
</dbReference>
<dbReference type="Gene3D" id="1.20.1720.10">
    <property type="entry name" value="Multidrug resistance protein D"/>
    <property type="match status" value="1"/>
</dbReference>
<feature type="transmembrane region" description="Helical" evidence="6">
    <location>
        <begin position="313"/>
        <end position="333"/>
    </location>
</feature>
<evidence type="ECO:0000256" key="3">
    <source>
        <dbReference type="ARBA" id="ARBA00022989"/>
    </source>
</evidence>
<proteinExistence type="predicted"/>
<feature type="transmembrane region" description="Helical" evidence="6">
    <location>
        <begin position="222"/>
        <end position="240"/>
    </location>
</feature>
<comment type="caution">
    <text evidence="8">The sequence shown here is derived from an EMBL/GenBank/DDBJ whole genome shotgun (WGS) entry which is preliminary data.</text>
</comment>
<dbReference type="InterPro" id="IPR011701">
    <property type="entry name" value="MFS"/>
</dbReference>
<dbReference type="GO" id="GO:0015174">
    <property type="term" value="F:basic amino acid transmembrane transporter activity"/>
    <property type="evidence" value="ECO:0007669"/>
    <property type="project" value="TreeGrafter"/>
</dbReference>
<evidence type="ECO:0000313" key="8">
    <source>
        <dbReference type="EMBL" id="KAK5947793.1"/>
    </source>
</evidence>
<keyword evidence="4 6" id="KW-0472">Membrane</keyword>
<dbReference type="Gene3D" id="1.20.1250.20">
    <property type="entry name" value="MFS general substrate transporter like domains"/>
    <property type="match status" value="1"/>
</dbReference>
<feature type="transmembrane region" description="Helical" evidence="6">
    <location>
        <begin position="279"/>
        <end position="301"/>
    </location>
</feature>
<name>A0AAN8E8A1_9EURO</name>
<dbReference type="Proteomes" id="UP001316803">
    <property type="component" value="Unassembled WGS sequence"/>
</dbReference>
<evidence type="ECO:0000259" key="7">
    <source>
        <dbReference type="PROSITE" id="PS50850"/>
    </source>
</evidence>
<evidence type="ECO:0000313" key="9">
    <source>
        <dbReference type="Proteomes" id="UP001316803"/>
    </source>
</evidence>
<feature type="compositionally biased region" description="Polar residues" evidence="5">
    <location>
        <begin position="74"/>
        <end position="96"/>
    </location>
</feature>
<accession>A0AAN8E8A1</accession>
<evidence type="ECO:0000256" key="4">
    <source>
        <dbReference type="ARBA" id="ARBA00023136"/>
    </source>
</evidence>
<dbReference type="InterPro" id="IPR020846">
    <property type="entry name" value="MFS_dom"/>
</dbReference>
<dbReference type="InterPro" id="IPR036259">
    <property type="entry name" value="MFS_trans_sf"/>
</dbReference>
<feature type="transmembrane region" description="Helical" evidence="6">
    <location>
        <begin position="458"/>
        <end position="480"/>
    </location>
</feature>